<feature type="region of interest" description="Disordered" evidence="1">
    <location>
        <begin position="1"/>
        <end position="43"/>
    </location>
</feature>
<sequence length="110" mass="12663">QRGARIGMSERPSVLGREGNGPRPVRQDSSSSYTQIDDNHPADKLRKLKEVHKRLNELRELVQYYEQTSDMVVDTVNENVKEDDDETEEGSLFEAMFDSEQENHEPVTNI</sequence>
<reference evidence="2 3" key="1">
    <citation type="submission" date="2024-05" db="EMBL/GenBank/DDBJ databases">
        <title>Genome sequencing and assembly of Indian major carp, Cirrhinus mrigala (Hamilton, 1822).</title>
        <authorList>
            <person name="Mohindra V."/>
            <person name="Chowdhury L.M."/>
            <person name="Lal K."/>
            <person name="Jena J.K."/>
        </authorList>
    </citation>
    <scope>NUCLEOTIDE SEQUENCE [LARGE SCALE GENOMIC DNA]</scope>
    <source>
        <strain evidence="2">CM1030</strain>
        <tissue evidence="2">Blood</tissue>
    </source>
</reference>
<name>A0ABD0S3Q6_CIRMR</name>
<dbReference type="AlphaFoldDB" id="A0ABD0S3Q6"/>
<organism evidence="2 3">
    <name type="scientific">Cirrhinus mrigala</name>
    <name type="common">Mrigala</name>
    <dbReference type="NCBI Taxonomy" id="683832"/>
    <lineage>
        <taxon>Eukaryota</taxon>
        <taxon>Metazoa</taxon>
        <taxon>Chordata</taxon>
        <taxon>Craniata</taxon>
        <taxon>Vertebrata</taxon>
        <taxon>Euteleostomi</taxon>
        <taxon>Actinopterygii</taxon>
        <taxon>Neopterygii</taxon>
        <taxon>Teleostei</taxon>
        <taxon>Ostariophysi</taxon>
        <taxon>Cypriniformes</taxon>
        <taxon>Cyprinidae</taxon>
        <taxon>Labeoninae</taxon>
        <taxon>Labeonini</taxon>
        <taxon>Cirrhinus</taxon>
    </lineage>
</organism>
<keyword evidence="3" id="KW-1185">Reference proteome</keyword>
<feature type="compositionally biased region" description="Polar residues" evidence="1">
    <location>
        <begin position="27"/>
        <end position="36"/>
    </location>
</feature>
<dbReference type="PANTHER" id="PTHR14164:SF12">
    <property type="entry name" value="PERICENTRIOLAR MATERIAL 1 PROTEIN"/>
    <property type="match status" value="1"/>
</dbReference>
<gene>
    <name evidence="2" type="ORF">M9458_002675</name>
</gene>
<feature type="non-terminal residue" evidence="2">
    <location>
        <position position="1"/>
    </location>
</feature>
<dbReference type="PANTHER" id="PTHR14164">
    <property type="entry name" value="PERICENTRIOLAR MATERIAL 1-RELATED"/>
    <property type="match status" value="1"/>
</dbReference>
<protein>
    <submittedName>
        <fullName evidence="2">Uncharacterized protein</fullName>
    </submittedName>
</protein>
<dbReference type="Proteomes" id="UP001529510">
    <property type="component" value="Unassembled WGS sequence"/>
</dbReference>
<proteinExistence type="predicted"/>
<comment type="caution">
    <text evidence="2">The sequence shown here is derived from an EMBL/GenBank/DDBJ whole genome shotgun (WGS) entry which is preliminary data.</text>
</comment>
<feature type="non-terminal residue" evidence="2">
    <location>
        <position position="110"/>
    </location>
</feature>
<dbReference type="InterPro" id="IPR024138">
    <property type="entry name" value="Pericentriolar_Pcm1"/>
</dbReference>
<evidence type="ECO:0000256" key="1">
    <source>
        <dbReference type="SAM" id="MobiDB-lite"/>
    </source>
</evidence>
<evidence type="ECO:0000313" key="2">
    <source>
        <dbReference type="EMBL" id="KAL0204657.1"/>
    </source>
</evidence>
<evidence type="ECO:0000313" key="3">
    <source>
        <dbReference type="Proteomes" id="UP001529510"/>
    </source>
</evidence>
<accession>A0ABD0S3Q6</accession>
<dbReference type="EMBL" id="JAMKFB020000001">
    <property type="protein sequence ID" value="KAL0204657.1"/>
    <property type="molecule type" value="Genomic_DNA"/>
</dbReference>